<keyword evidence="1" id="KW-0812">Transmembrane</keyword>
<evidence type="ECO:0000313" key="2">
    <source>
        <dbReference type="EMBL" id="MBD2598357.1"/>
    </source>
</evidence>
<feature type="transmembrane region" description="Helical" evidence="1">
    <location>
        <begin position="6"/>
        <end position="24"/>
    </location>
</feature>
<accession>A0ABR8G5A7</accession>
<evidence type="ECO:0000313" key="3">
    <source>
        <dbReference type="Proteomes" id="UP000603457"/>
    </source>
</evidence>
<proteinExistence type="predicted"/>
<organism evidence="2 3">
    <name type="scientific">Nostoc spongiaeforme FACHB-130</name>
    <dbReference type="NCBI Taxonomy" id="1357510"/>
    <lineage>
        <taxon>Bacteria</taxon>
        <taxon>Bacillati</taxon>
        <taxon>Cyanobacteriota</taxon>
        <taxon>Cyanophyceae</taxon>
        <taxon>Nostocales</taxon>
        <taxon>Nostocaceae</taxon>
        <taxon>Nostoc</taxon>
    </lineage>
</organism>
<dbReference type="EMBL" id="JACJTB010000069">
    <property type="protein sequence ID" value="MBD2598357.1"/>
    <property type="molecule type" value="Genomic_DNA"/>
</dbReference>
<dbReference type="Proteomes" id="UP000603457">
    <property type="component" value="Unassembled WGS sequence"/>
</dbReference>
<protein>
    <submittedName>
        <fullName evidence="2">Uncharacterized protein</fullName>
    </submittedName>
</protein>
<keyword evidence="3" id="KW-1185">Reference proteome</keyword>
<keyword evidence="1" id="KW-0472">Membrane</keyword>
<keyword evidence="1" id="KW-1133">Transmembrane helix</keyword>
<gene>
    <name evidence="2" type="ORF">H6G74_29110</name>
</gene>
<comment type="caution">
    <text evidence="2">The sequence shown here is derived from an EMBL/GenBank/DDBJ whole genome shotgun (WGS) entry which is preliminary data.</text>
</comment>
<reference evidence="2 3" key="1">
    <citation type="journal article" date="2020" name="ISME J.">
        <title>Comparative genomics reveals insights into cyanobacterial evolution and habitat adaptation.</title>
        <authorList>
            <person name="Chen M.Y."/>
            <person name="Teng W.K."/>
            <person name="Zhao L."/>
            <person name="Hu C.X."/>
            <person name="Zhou Y.K."/>
            <person name="Han B.P."/>
            <person name="Song L.R."/>
            <person name="Shu W.S."/>
        </authorList>
    </citation>
    <scope>NUCLEOTIDE SEQUENCE [LARGE SCALE GENOMIC DNA]</scope>
    <source>
        <strain evidence="2 3">FACHB-130</strain>
    </source>
</reference>
<dbReference type="RefSeq" id="WP_190971023.1">
    <property type="nucleotide sequence ID" value="NZ_JACJTB010000069.1"/>
</dbReference>
<sequence length="208" mass="23855">MKFPRFLKIVVPIFLVVICLILWVRLQAPDDRRAQICRNAKPLTEVKVNNYDELGIYWHSGTFTRKVSLDSKRNIKVIIFPKGLSPKTWTKIDSSSIQYLGKGGDDSWKEWLRPDYFYLLEVPAQTTALAFGRLCYRNGDAEVESINKLRRISPGKIVINDKIYLSHLYLFPKITASTVIVNTGSNQLDTLGTQTEVYFTRENIPPAN</sequence>
<name>A0ABR8G5A7_9NOSO</name>
<evidence type="ECO:0000256" key="1">
    <source>
        <dbReference type="SAM" id="Phobius"/>
    </source>
</evidence>